<keyword evidence="1" id="KW-1133">Transmembrane helix</keyword>
<sequence length="430" mass="50108">MNNASQPFRKFPLKALLRSLALGAISAISLLAFFFLASKYIVAIGKFATFNAESGPIGDTIGGTVGPLIAIIASVLTFLAFWVQYDANQQQKIDLQTERFENKFYQMLQIHRDNVTELKMRSVKIIESDDSYTFETVAEDGKAVFKDIFNQFVDCSNELKLFFNKLDRIYESDYRIKLEKNAFLQNDKKLLALLAKVDICYSIVYYGVGAEGLITLHKIFENKYKDKFIQDILRYISLKPGGDLAILQKWARLNKRGYRPTKIIILDKIFSWRKNNSVLDPQACTLENSVDSLAKDYHNRYKKYYEGHQSRLGHYFRHLYQTVKYINNQEKISYKRKYEYIKVLRAQLSNYEQAILFLNSLSSLGQNWEMHPEINSELTTNGKVNFELITKYNLIKNLPGETIYGIPFKRFYPNVQYEGHDKKRNNSHYI</sequence>
<name>A0A9X3I8Q2_9SPHI</name>
<evidence type="ECO:0000256" key="1">
    <source>
        <dbReference type="SAM" id="Phobius"/>
    </source>
</evidence>
<dbReference type="Pfam" id="PF16872">
    <property type="entry name" value="putAbiC"/>
    <property type="match status" value="1"/>
</dbReference>
<keyword evidence="3" id="KW-1185">Reference proteome</keyword>
<proteinExistence type="predicted"/>
<dbReference type="EMBL" id="JAPJUH010000002">
    <property type="protein sequence ID" value="MCX3264224.1"/>
    <property type="molecule type" value="Genomic_DNA"/>
</dbReference>
<keyword evidence="1" id="KW-0472">Membrane</keyword>
<gene>
    <name evidence="2" type="ORF">OQZ29_05670</name>
</gene>
<accession>A0A9X3I8Q2</accession>
<organism evidence="2 3">
    <name type="scientific">Pedobacter agri</name>
    <dbReference type="NCBI Taxonomy" id="454586"/>
    <lineage>
        <taxon>Bacteria</taxon>
        <taxon>Pseudomonadati</taxon>
        <taxon>Bacteroidota</taxon>
        <taxon>Sphingobacteriia</taxon>
        <taxon>Sphingobacteriales</taxon>
        <taxon>Sphingobacteriaceae</taxon>
        <taxon>Pedobacter</taxon>
    </lineage>
</organism>
<feature type="transmembrane region" description="Helical" evidence="1">
    <location>
        <begin position="20"/>
        <end position="41"/>
    </location>
</feature>
<reference evidence="2" key="1">
    <citation type="submission" date="2022-11" db="EMBL/GenBank/DDBJ databases">
        <authorList>
            <person name="Graham C."/>
            <person name="Newman J.D."/>
        </authorList>
    </citation>
    <scope>NUCLEOTIDE SEQUENCE</scope>
    <source>
        <strain evidence="2">DSM 19486</strain>
    </source>
</reference>
<keyword evidence="1" id="KW-0812">Transmembrane</keyword>
<evidence type="ECO:0000313" key="2">
    <source>
        <dbReference type="EMBL" id="MCX3264224.1"/>
    </source>
</evidence>
<dbReference type="InterPro" id="IPR031709">
    <property type="entry name" value="PutAbiC"/>
</dbReference>
<dbReference type="RefSeq" id="WP_010599265.1">
    <property type="nucleotide sequence ID" value="NZ_JAPJUH010000002.1"/>
</dbReference>
<dbReference type="Proteomes" id="UP001142592">
    <property type="component" value="Unassembled WGS sequence"/>
</dbReference>
<protein>
    <submittedName>
        <fullName evidence="2">Phage abortive infection protein</fullName>
    </submittedName>
</protein>
<feature type="transmembrane region" description="Helical" evidence="1">
    <location>
        <begin position="61"/>
        <end position="83"/>
    </location>
</feature>
<evidence type="ECO:0000313" key="3">
    <source>
        <dbReference type="Proteomes" id="UP001142592"/>
    </source>
</evidence>
<comment type="caution">
    <text evidence="2">The sequence shown here is derived from an EMBL/GenBank/DDBJ whole genome shotgun (WGS) entry which is preliminary data.</text>
</comment>
<dbReference type="AlphaFoldDB" id="A0A9X3I8Q2"/>